<comment type="caution">
    <text evidence="8">The sequence shown here is derived from an EMBL/GenBank/DDBJ whole genome shotgun (WGS) entry which is preliminary data.</text>
</comment>
<keyword evidence="3" id="KW-0863">Zinc-finger</keyword>
<feature type="transmembrane region" description="Helical" evidence="6">
    <location>
        <begin position="77"/>
        <end position="97"/>
    </location>
</feature>
<proteinExistence type="inferred from homology"/>
<dbReference type="InterPro" id="IPR007650">
    <property type="entry name" value="Zf-FLZ_dom"/>
</dbReference>
<dbReference type="PANTHER" id="PTHR47208:SF1">
    <property type="entry name" value="OS02G0174800 PROTEIN"/>
    <property type="match status" value="1"/>
</dbReference>
<accession>A0A8T0L5K2</accession>
<keyword evidence="6" id="KW-1133">Transmembrane helix</keyword>
<feature type="region of interest" description="Disordered" evidence="5">
    <location>
        <begin position="138"/>
        <end position="164"/>
    </location>
</feature>
<evidence type="ECO:0000256" key="2">
    <source>
        <dbReference type="ARBA" id="ARBA00022723"/>
    </source>
</evidence>
<evidence type="ECO:0000259" key="7">
    <source>
        <dbReference type="PROSITE" id="PS51795"/>
    </source>
</evidence>
<sequence length="164" mass="18783">MVGLSVVLEVQKPCINKKTPQVINKTTILSTTTTHRKPALPPSPFQSPTFLDQCFLCGKTLSPGKDIYMYKFRSCDVWIFCLFIDVIEVVFSFGVWLKHEHCRGDRAFCSVECRCKQIFWDEEEAIKKEKCSLAAMRPTSSSYSSSSSSRHHRKETRNRGVGFF</sequence>
<dbReference type="Pfam" id="PF04570">
    <property type="entry name" value="zf-FLZ"/>
    <property type="match status" value="2"/>
</dbReference>
<dbReference type="Proteomes" id="UP000743370">
    <property type="component" value="Unassembled WGS sequence"/>
</dbReference>
<evidence type="ECO:0000313" key="9">
    <source>
        <dbReference type="Proteomes" id="UP000743370"/>
    </source>
</evidence>
<evidence type="ECO:0000256" key="3">
    <source>
        <dbReference type="ARBA" id="ARBA00022771"/>
    </source>
</evidence>
<reference evidence="8 9" key="1">
    <citation type="submission" date="2020-05" db="EMBL/GenBank/DDBJ databases">
        <title>Vigna angularis (adzuki bean) Var. LongXiaoDou No. 4 denovo assembly.</title>
        <authorList>
            <person name="Xiang H."/>
        </authorList>
    </citation>
    <scope>NUCLEOTIDE SEQUENCE [LARGE SCALE GENOMIC DNA]</scope>
    <source>
        <tissue evidence="8">Leaf</tissue>
    </source>
</reference>
<keyword evidence="2" id="KW-0479">Metal-binding</keyword>
<comment type="similarity">
    <text evidence="1">Belongs to the FLZ family.</text>
</comment>
<gene>
    <name evidence="8" type="ORF">HKW66_Vig0020660</name>
</gene>
<dbReference type="AlphaFoldDB" id="A0A8T0L5K2"/>
<dbReference type="InterPro" id="IPR044604">
    <property type="entry name" value="FLZ12/13/14"/>
</dbReference>
<dbReference type="EMBL" id="JABFOF010000001">
    <property type="protein sequence ID" value="KAG2407244.1"/>
    <property type="molecule type" value="Genomic_DNA"/>
</dbReference>
<dbReference type="GO" id="GO:0008270">
    <property type="term" value="F:zinc ion binding"/>
    <property type="evidence" value="ECO:0007669"/>
    <property type="project" value="UniProtKB-KW"/>
</dbReference>
<evidence type="ECO:0000256" key="4">
    <source>
        <dbReference type="PROSITE-ProRule" id="PRU01131"/>
    </source>
</evidence>
<evidence type="ECO:0000256" key="1">
    <source>
        <dbReference type="ARBA" id="ARBA00009374"/>
    </source>
</evidence>
<feature type="zinc finger region" description="FLZ-type" evidence="4">
    <location>
        <begin position="49"/>
        <end position="125"/>
    </location>
</feature>
<evidence type="ECO:0000256" key="6">
    <source>
        <dbReference type="SAM" id="Phobius"/>
    </source>
</evidence>
<protein>
    <recommendedName>
        <fullName evidence="7">FLZ-type domain-containing protein</fullName>
    </recommendedName>
</protein>
<dbReference type="PROSITE" id="PS51795">
    <property type="entry name" value="ZF_FLZ"/>
    <property type="match status" value="1"/>
</dbReference>
<evidence type="ECO:0000313" key="8">
    <source>
        <dbReference type="EMBL" id="KAG2407244.1"/>
    </source>
</evidence>
<keyword evidence="3" id="KW-0862">Zinc</keyword>
<dbReference type="PANTHER" id="PTHR47208">
    <property type="entry name" value="OS02G0174800 PROTEIN"/>
    <property type="match status" value="1"/>
</dbReference>
<keyword evidence="6" id="KW-0812">Transmembrane</keyword>
<feature type="domain" description="FLZ-type" evidence="7">
    <location>
        <begin position="49"/>
        <end position="125"/>
    </location>
</feature>
<evidence type="ECO:0000256" key="5">
    <source>
        <dbReference type="SAM" id="MobiDB-lite"/>
    </source>
</evidence>
<keyword evidence="6" id="KW-0472">Membrane</keyword>
<organism evidence="8 9">
    <name type="scientific">Phaseolus angularis</name>
    <name type="common">Azuki bean</name>
    <name type="synonym">Vigna angularis</name>
    <dbReference type="NCBI Taxonomy" id="3914"/>
    <lineage>
        <taxon>Eukaryota</taxon>
        <taxon>Viridiplantae</taxon>
        <taxon>Streptophyta</taxon>
        <taxon>Embryophyta</taxon>
        <taxon>Tracheophyta</taxon>
        <taxon>Spermatophyta</taxon>
        <taxon>Magnoliopsida</taxon>
        <taxon>eudicotyledons</taxon>
        <taxon>Gunneridae</taxon>
        <taxon>Pentapetalae</taxon>
        <taxon>rosids</taxon>
        <taxon>fabids</taxon>
        <taxon>Fabales</taxon>
        <taxon>Fabaceae</taxon>
        <taxon>Papilionoideae</taxon>
        <taxon>50 kb inversion clade</taxon>
        <taxon>NPAAA clade</taxon>
        <taxon>indigoferoid/millettioid clade</taxon>
        <taxon>Phaseoleae</taxon>
        <taxon>Vigna</taxon>
    </lineage>
</organism>
<name>A0A8T0L5K2_PHAAN</name>